<organism evidence="2 3">
    <name type="scientific">Rozella allomycis (strain CSF55)</name>
    <dbReference type="NCBI Taxonomy" id="988480"/>
    <lineage>
        <taxon>Eukaryota</taxon>
        <taxon>Fungi</taxon>
        <taxon>Fungi incertae sedis</taxon>
        <taxon>Cryptomycota</taxon>
        <taxon>Cryptomycota incertae sedis</taxon>
        <taxon>Rozella</taxon>
    </lineage>
</organism>
<feature type="region of interest" description="Disordered" evidence="1">
    <location>
        <begin position="37"/>
        <end position="58"/>
    </location>
</feature>
<dbReference type="OrthoDB" id="1112980at2759"/>
<keyword evidence="3" id="KW-1185">Reference proteome</keyword>
<dbReference type="Proteomes" id="UP000030755">
    <property type="component" value="Unassembled WGS sequence"/>
</dbReference>
<proteinExistence type="predicted"/>
<sequence length="145" mass="15946">MQVDGAPVTRTERPDFSNSILKRLEEFLPRMKKANEELREGVGKSEIGGDEVEDVGDGRPYIEMNLGLGLYGSEGGDEHGGEDEIDGEGEEVVGIDGMKGEKTSLTEFLLDTIFKEGESEDDDEESNGESASVEEEDMKRLIEEL</sequence>
<protein>
    <submittedName>
        <fullName evidence="2">Uncharacterized protein</fullName>
    </submittedName>
</protein>
<dbReference type="HOGENOM" id="CLU_1787915_0_0_1"/>
<dbReference type="Pfam" id="PF15370">
    <property type="entry name" value="NOPCHAP1"/>
    <property type="match status" value="1"/>
</dbReference>
<feature type="compositionally biased region" description="Acidic residues" evidence="1">
    <location>
        <begin position="118"/>
        <end position="136"/>
    </location>
</feature>
<gene>
    <name evidence="2" type="ORF">O9G_001677</name>
</gene>
<name>A0A075AXH2_ROZAC</name>
<evidence type="ECO:0000313" key="3">
    <source>
        <dbReference type="Proteomes" id="UP000030755"/>
    </source>
</evidence>
<dbReference type="AlphaFoldDB" id="A0A075AXH2"/>
<evidence type="ECO:0000256" key="1">
    <source>
        <dbReference type="SAM" id="MobiDB-lite"/>
    </source>
</evidence>
<dbReference type="PANTHER" id="PTHR38489:SF1">
    <property type="entry name" value="HISTONE CHAPERONE DOMAIN-CONTAINING PROTEIN"/>
    <property type="match status" value="1"/>
</dbReference>
<dbReference type="GO" id="GO:0000492">
    <property type="term" value="P:box C/D snoRNP assembly"/>
    <property type="evidence" value="ECO:0007669"/>
    <property type="project" value="InterPro"/>
</dbReference>
<dbReference type="EMBL" id="KE560903">
    <property type="protein sequence ID" value="EPZ34947.1"/>
    <property type="molecule type" value="Genomic_DNA"/>
</dbReference>
<accession>A0A075AXH2</accession>
<reference evidence="2 3" key="1">
    <citation type="journal article" date="2013" name="Curr. Biol.">
        <title>Shared signatures of parasitism and phylogenomics unite Cryptomycota and microsporidia.</title>
        <authorList>
            <person name="James T.Y."/>
            <person name="Pelin A."/>
            <person name="Bonen L."/>
            <person name="Ahrendt S."/>
            <person name="Sain D."/>
            <person name="Corradi N."/>
            <person name="Stajich J.E."/>
        </authorList>
    </citation>
    <scope>NUCLEOTIDE SEQUENCE [LARGE SCALE GENOMIC DNA]</scope>
    <source>
        <strain evidence="2 3">CSF55</strain>
    </source>
</reference>
<dbReference type="STRING" id="988480.A0A075AXH2"/>
<dbReference type="InterPro" id="IPR027921">
    <property type="entry name" value="NOPCHAP1"/>
</dbReference>
<dbReference type="PANTHER" id="PTHR38489">
    <property type="entry name" value="HISTONE CHAPERONE DOMAIN-CONTAINING PROTEIN"/>
    <property type="match status" value="1"/>
</dbReference>
<feature type="region of interest" description="Disordered" evidence="1">
    <location>
        <begin position="114"/>
        <end position="145"/>
    </location>
</feature>
<evidence type="ECO:0000313" key="2">
    <source>
        <dbReference type="EMBL" id="EPZ34947.1"/>
    </source>
</evidence>